<feature type="compositionally biased region" description="Pro residues" evidence="1">
    <location>
        <begin position="1"/>
        <end position="14"/>
    </location>
</feature>
<sequence length="41" mass="4098">DRSPGPEPNPPWDAGPPDGAVSMGDVLAVLAQVGLDCNGEP</sequence>
<feature type="non-terminal residue" evidence="2">
    <location>
        <position position="1"/>
    </location>
</feature>
<dbReference type="AlphaFoldDB" id="X0XM50"/>
<evidence type="ECO:0000256" key="1">
    <source>
        <dbReference type="SAM" id="MobiDB-lite"/>
    </source>
</evidence>
<accession>X0XM50</accession>
<reference evidence="2" key="1">
    <citation type="journal article" date="2014" name="Front. Microbiol.">
        <title>High frequency of phylogenetically diverse reductive dehalogenase-homologous genes in deep subseafloor sedimentary metagenomes.</title>
        <authorList>
            <person name="Kawai M."/>
            <person name="Futagami T."/>
            <person name="Toyoda A."/>
            <person name="Takaki Y."/>
            <person name="Nishi S."/>
            <person name="Hori S."/>
            <person name="Arai W."/>
            <person name="Tsubouchi T."/>
            <person name="Morono Y."/>
            <person name="Uchiyama I."/>
            <person name="Ito T."/>
            <person name="Fujiyama A."/>
            <person name="Inagaki F."/>
            <person name="Takami H."/>
        </authorList>
    </citation>
    <scope>NUCLEOTIDE SEQUENCE</scope>
    <source>
        <strain evidence="2">Expedition CK06-06</strain>
    </source>
</reference>
<dbReference type="EMBL" id="BARS01052637">
    <property type="protein sequence ID" value="GAG44245.1"/>
    <property type="molecule type" value="Genomic_DNA"/>
</dbReference>
<comment type="caution">
    <text evidence="2">The sequence shown here is derived from an EMBL/GenBank/DDBJ whole genome shotgun (WGS) entry which is preliminary data.</text>
</comment>
<organism evidence="2">
    <name type="scientific">marine sediment metagenome</name>
    <dbReference type="NCBI Taxonomy" id="412755"/>
    <lineage>
        <taxon>unclassified sequences</taxon>
        <taxon>metagenomes</taxon>
        <taxon>ecological metagenomes</taxon>
    </lineage>
</organism>
<feature type="region of interest" description="Disordered" evidence="1">
    <location>
        <begin position="1"/>
        <end position="21"/>
    </location>
</feature>
<evidence type="ECO:0000313" key="2">
    <source>
        <dbReference type="EMBL" id="GAG44245.1"/>
    </source>
</evidence>
<proteinExistence type="predicted"/>
<protein>
    <submittedName>
        <fullName evidence="2">Uncharacterized protein</fullName>
    </submittedName>
</protein>
<name>X0XM50_9ZZZZ</name>
<gene>
    <name evidence="2" type="ORF">S01H1_78236</name>
</gene>